<dbReference type="NCBIfam" id="TIGR03378">
    <property type="entry name" value="glycerol3P_GlpB"/>
    <property type="match status" value="1"/>
</dbReference>
<dbReference type="Proteomes" id="UP000831768">
    <property type="component" value="Chromosome"/>
</dbReference>
<keyword evidence="1" id="KW-0285">Flavoprotein</keyword>
<reference evidence="5" key="1">
    <citation type="submission" date="2022-04" db="EMBL/GenBank/DDBJ databases">
        <title>Halocatena sp. nov., isolated from a salt lake.</title>
        <authorList>
            <person name="Cui H.-L."/>
        </authorList>
    </citation>
    <scope>NUCLEOTIDE SEQUENCE</scope>
    <source>
        <strain evidence="5">AD-1</strain>
    </source>
</reference>
<dbReference type="NCBIfam" id="NF003722">
    <property type="entry name" value="PRK05329.1-5"/>
    <property type="match status" value="1"/>
</dbReference>
<dbReference type="InterPro" id="IPR003953">
    <property type="entry name" value="FAD-dep_OxRdtase_2_FAD-bd"/>
</dbReference>
<sequence>MAISEDVVIVGGGLAGAISALSAAKAGVSVRLISHKESTLRHASGLIDVLGYPTEDDPPVVNPFDALDALPDSHPYSVVGEAEIREGLALFDEITGDLYAGDHTDRNALVPTQQGTVKPTARYPRSMATGIGNDRAMLLVGFESLPDFDAPLAADHLEAVGVPFASRGVTVRFPADLRADAKLTRFATALEREETTTALAETIEHHIDDAERVGFPALLGRDDCGSVRSTLESHLGIPVFELPGGPPSLPGLRLADRLFEALDSAGVHLSTGVPVVGHETEGDRISSVLVDRGSHTPQPYHASEFVLATGGLVGKGIDSDRNGVHEPIFDCHVPHPEDRYEWFLGEAFGDHPFARFGVVPDGKLRPVDTQGNLEYENLRAAGSVLGGANIAAEKSGSGISLATGALAGRLAAEAI</sequence>
<feature type="domain" description="FAD-dependent oxidoreductase 2 FAD-binding" evidence="4">
    <location>
        <begin position="6"/>
        <end position="399"/>
    </location>
</feature>
<evidence type="ECO:0000313" key="6">
    <source>
        <dbReference type="Proteomes" id="UP000831768"/>
    </source>
</evidence>
<organism evidence="5 6">
    <name type="scientific">Halocatena salina</name>
    <dbReference type="NCBI Taxonomy" id="2934340"/>
    <lineage>
        <taxon>Archaea</taxon>
        <taxon>Methanobacteriati</taxon>
        <taxon>Methanobacteriota</taxon>
        <taxon>Stenosarchaea group</taxon>
        <taxon>Halobacteria</taxon>
        <taxon>Halobacteriales</taxon>
        <taxon>Natronomonadaceae</taxon>
        <taxon>Halocatena</taxon>
    </lineage>
</organism>
<dbReference type="InterPro" id="IPR050315">
    <property type="entry name" value="FAD-oxidoreductase_2"/>
</dbReference>
<proteinExistence type="predicted"/>
<dbReference type="GeneID" id="71927018"/>
<dbReference type="RefSeq" id="WP_247994125.1">
    <property type="nucleotide sequence ID" value="NZ_CP096019.1"/>
</dbReference>
<dbReference type="InterPro" id="IPR009158">
    <property type="entry name" value="G3P_DH_GlpB_su"/>
</dbReference>
<dbReference type="GO" id="GO:0009331">
    <property type="term" value="C:glycerol-3-phosphate dehydrogenase (FAD) complex"/>
    <property type="evidence" value="ECO:0007669"/>
    <property type="project" value="InterPro"/>
</dbReference>
<evidence type="ECO:0000256" key="1">
    <source>
        <dbReference type="ARBA" id="ARBA00022630"/>
    </source>
</evidence>
<dbReference type="GO" id="GO:0004368">
    <property type="term" value="F:glycerol-3-phosphate dehydrogenase (quinone) activity"/>
    <property type="evidence" value="ECO:0007669"/>
    <property type="project" value="UniProtKB-EC"/>
</dbReference>
<dbReference type="PANTHER" id="PTHR43400">
    <property type="entry name" value="FUMARATE REDUCTASE"/>
    <property type="match status" value="1"/>
</dbReference>
<dbReference type="AlphaFoldDB" id="A0A8U0A4R1"/>
<dbReference type="InterPro" id="IPR036188">
    <property type="entry name" value="FAD/NAD-bd_sf"/>
</dbReference>
<evidence type="ECO:0000256" key="3">
    <source>
        <dbReference type="ARBA" id="ARBA00023002"/>
    </source>
</evidence>
<dbReference type="SUPFAM" id="SSF51905">
    <property type="entry name" value="FAD/NAD(P)-binding domain"/>
    <property type="match status" value="1"/>
</dbReference>
<dbReference type="KEGG" id="haad:MW046_03185"/>
<protein>
    <submittedName>
        <fullName evidence="5">Glycerol-3-phosphate dehydrogenase subunit GlpB</fullName>
        <ecNumber evidence="5">1.1.5.3</ecNumber>
    </submittedName>
</protein>
<keyword evidence="3 5" id="KW-0560">Oxidoreductase</keyword>
<dbReference type="PANTHER" id="PTHR43400:SF11">
    <property type="entry name" value="ANAEROBIC GLYCEROL-3-PHOSPHATE DEHYDROGENASE SUBUNIT B"/>
    <property type="match status" value="1"/>
</dbReference>
<name>A0A8U0A4R1_9EURY</name>
<dbReference type="Pfam" id="PF00890">
    <property type="entry name" value="FAD_binding_2"/>
    <property type="match status" value="1"/>
</dbReference>
<dbReference type="PIRSF" id="PIRSF000141">
    <property type="entry name" value="Anaerobic_G3P_dh"/>
    <property type="match status" value="1"/>
</dbReference>
<evidence type="ECO:0000259" key="4">
    <source>
        <dbReference type="Pfam" id="PF00890"/>
    </source>
</evidence>
<evidence type="ECO:0000313" key="5">
    <source>
        <dbReference type="EMBL" id="UPM43458.1"/>
    </source>
</evidence>
<keyword evidence="2" id="KW-0288">FMN</keyword>
<dbReference type="EMBL" id="CP096019">
    <property type="protein sequence ID" value="UPM43458.1"/>
    <property type="molecule type" value="Genomic_DNA"/>
</dbReference>
<dbReference type="Gene3D" id="3.50.50.60">
    <property type="entry name" value="FAD/NAD(P)-binding domain"/>
    <property type="match status" value="1"/>
</dbReference>
<keyword evidence="6" id="KW-1185">Reference proteome</keyword>
<gene>
    <name evidence="5" type="primary">glpB</name>
    <name evidence="5" type="ORF">MW046_03185</name>
</gene>
<evidence type="ECO:0000256" key="2">
    <source>
        <dbReference type="ARBA" id="ARBA00022643"/>
    </source>
</evidence>
<accession>A0A8U0A4R1</accession>
<dbReference type="EC" id="1.1.5.3" evidence="5"/>